<dbReference type="PANTHER" id="PTHR38042:SF1">
    <property type="entry name" value="UROPORPHYRINOGEN-III SYNTHASE, CHLOROPLASTIC"/>
    <property type="match status" value="1"/>
</dbReference>
<organism evidence="12 13">
    <name type="scientific">Actinomyces denticolens</name>
    <dbReference type="NCBI Taxonomy" id="52767"/>
    <lineage>
        <taxon>Bacteria</taxon>
        <taxon>Bacillati</taxon>
        <taxon>Actinomycetota</taxon>
        <taxon>Actinomycetes</taxon>
        <taxon>Actinomycetales</taxon>
        <taxon>Actinomycetaceae</taxon>
        <taxon>Actinomyces</taxon>
    </lineage>
</organism>
<keyword evidence="13" id="KW-1185">Reference proteome</keyword>
<dbReference type="CDD" id="cd06578">
    <property type="entry name" value="HemD"/>
    <property type="match status" value="1"/>
</dbReference>
<evidence type="ECO:0000256" key="2">
    <source>
        <dbReference type="ARBA" id="ARBA00008133"/>
    </source>
</evidence>
<feature type="domain" description="Tetrapyrrole biosynthesis uroporphyrinogen III synthase" evidence="11">
    <location>
        <begin position="28"/>
        <end position="275"/>
    </location>
</feature>
<gene>
    <name evidence="12" type="ORF">SAMN05216246_11015</name>
</gene>
<comment type="similarity">
    <text evidence="2 9">Belongs to the uroporphyrinogen-III synthase family.</text>
</comment>
<comment type="pathway">
    <text evidence="1 9">Porphyrin-containing compound metabolism; protoporphyrin-IX biosynthesis; coproporphyrinogen-III from 5-aminolevulinate: step 3/4.</text>
</comment>
<evidence type="ECO:0000259" key="11">
    <source>
        <dbReference type="Pfam" id="PF02602"/>
    </source>
</evidence>
<evidence type="ECO:0000313" key="13">
    <source>
        <dbReference type="Proteomes" id="UP000184390"/>
    </source>
</evidence>
<evidence type="ECO:0000256" key="8">
    <source>
        <dbReference type="ARBA" id="ARBA00048617"/>
    </source>
</evidence>
<feature type="compositionally biased region" description="Low complexity" evidence="10">
    <location>
        <begin position="293"/>
        <end position="308"/>
    </location>
</feature>
<protein>
    <recommendedName>
        <fullName evidence="7 9">Uroporphyrinogen-III synthase</fullName>
        <ecNumber evidence="3 9">4.2.1.75</ecNumber>
    </recommendedName>
</protein>
<comment type="function">
    <text evidence="6 9">Catalyzes cyclization of the linear tetrapyrrole, hydroxymethylbilane, to the macrocyclic uroporphyrinogen III.</text>
</comment>
<dbReference type="EMBL" id="FQYL01000010">
    <property type="protein sequence ID" value="SHJ06514.1"/>
    <property type="molecule type" value="Genomic_DNA"/>
</dbReference>
<evidence type="ECO:0000256" key="5">
    <source>
        <dbReference type="ARBA" id="ARBA00023244"/>
    </source>
</evidence>
<dbReference type="SUPFAM" id="SSF69618">
    <property type="entry name" value="HemD-like"/>
    <property type="match status" value="1"/>
</dbReference>
<dbReference type="Pfam" id="PF02602">
    <property type="entry name" value="HEM4"/>
    <property type="match status" value="1"/>
</dbReference>
<evidence type="ECO:0000256" key="10">
    <source>
        <dbReference type="SAM" id="MobiDB-lite"/>
    </source>
</evidence>
<reference evidence="12 13" key="1">
    <citation type="submission" date="2016-11" db="EMBL/GenBank/DDBJ databases">
        <authorList>
            <person name="Varghese N."/>
            <person name="Submissions S."/>
        </authorList>
    </citation>
    <scope>NUCLEOTIDE SEQUENCE [LARGE SCALE GENOMIC DNA]</scope>
    <source>
        <strain evidence="12 13">PA</strain>
    </source>
</reference>
<proteinExistence type="inferred from homology"/>
<feature type="region of interest" description="Disordered" evidence="10">
    <location>
        <begin position="293"/>
        <end position="315"/>
    </location>
</feature>
<comment type="catalytic activity">
    <reaction evidence="8 9">
        <text>hydroxymethylbilane = uroporphyrinogen III + H2O</text>
        <dbReference type="Rhea" id="RHEA:18965"/>
        <dbReference type="ChEBI" id="CHEBI:15377"/>
        <dbReference type="ChEBI" id="CHEBI:57308"/>
        <dbReference type="ChEBI" id="CHEBI:57845"/>
        <dbReference type="EC" id="4.2.1.75"/>
    </reaction>
</comment>
<name>A0ABY1IEQ3_9ACTO</name>
<dbReference type="EC" id="4.2.1.75" evidence="3 9"/>
<dbReference type="Proteomes" id="UP000184390">
    <property type="component" value="Unassembled WGS sequence"/>
</dbReference>
<sequence length="315" mass="30514">MNRHLGATGAAGPLAGARVLLTRRVAGDRIAAALEEAGAEVVAVALTETVPGDPEVISRAQERLAAGAYAWAVITSARALDAMSLAAAPVSTRLAVVGPGTARALEEATGRRADVIADGAGAGLLREPLLARGPEGPGGLGGAAGRAAGGARLLLPTSAIADPVLADGLRTAGWLVEAVPAYSTRTAAADSLPPGLARAWASAAGPAAAGGFDAVVLLAGSGARALHELLGAPPERGARRRTAVVALGPSTAAEAARLGLGPDVVAESPTPRGVVSAVSSVSAAGAIGAAGGAASVITGPRPAGPRHAPALEERS</sequence>
<keyword evidence="4 9" id="KW-0456">Lyase</keyword>
<accession>A0ABY1IEQ3</accession>
<evidence type="ECO:0000256" key="9">
    <source>
        <dbReference type="RuleBase" id="RU366031"/>
    </source>
</evidence>
<evidence type="ECO:0000313" key="12">
    <source>
        <dbReference type="EMBL" id="SHJ06514.1"/>
    </source>
</evidence>
<dbReference type="Gene3D" id="3.40.50.10090">
    <property type="match status" value="2"/>
</dbReference>
<evidence type="ECO:0000256" key="4">
    <source>
        <dbReference type="ARBA" id="ARBA00023239"/>
    </source>
</evidence>
<comment type="caution">
    <text evidence="12">The sequence shown here is derived from an EMBL/GenBank/DDBJ whole genome shotgun (WGS) entry which is preliminary data.</text>
</comment>
<evidence type="ECO:0000256" key="7">
    <source>
        <dbReference type="ARBA" id="ARBA00040167"/>
    </source>
</evidence>
<dbReference type="InterPro" id="IPR003754">
    <property type="entry name" value="4pyrrol_synth_uPrphyn_synth"/>
</dbReference>
<keyword evidence="5 9" id="KW-0627">Porphyrin biosynthesis</keyword>
<evidence type="ECO:0000256" key="1">
    <source>
        <dbReference type="ARBA" id="ARBA00004772"/>
    </source>
</evidence>
<dbReference type="RefSeq" id="WP_073453542.1">
    <property type="nucleotide sequence ID" value="NZ_FQYL01000010.1"/>
</dbReference>
<dbReference type="PANTHER" id="PTHR38042">
    <property type="entry name" value="UROPORPHYRINOGEN-III SYNTHASE, CHLOROPLASTIC"/>
    <property type="match status" value="1"/>
</dbReference>
<evidence type="ECO:0000256" key="6">
    <source>
        <dbReference type="ARBA" id="ARBA00037589"/>
    </source>
</evidence>
<evidence type="ECO:0000256" key="3">
    <source>
        <dbReference type="ARBA" id="ARBA00013109"/>
    </source>
</evidence>
<dbReference type="InterPro" id="IPR036108">
    <property type="entry name" value="4pyrrol_syn_uPrphyn_synt_sf"/>
</dbReference>
<dbReference type="InterPro" id="IPR039793">
    <property type="entry name" value="UROS/Hem4"/>
</dbReference>